<dbReference type="GO" id="GO:0006915">
    <property type="term" value="P:apoptotic process"/>
    <property type="evidence" value="ECO:0007669"/>
    <property type="project" value="InterPro"/>
</dbReference>
<reference evidence="3" key="1">
    <citation type="submission" date="2013-03" db="EMBL/GenBank/DDBJ databases">
        <authorList>
            <person name="Jeffery W."/>
            <person name="Warren W."/>
            <person name="Wilson R.K."/>
        </authorList>
    </citation>
    <scope>NUCLEOTIDE SEQUENCE</scope>
    <source>
        <strain evidence="3">female</strain>
    </source>
</reference>
<sequence>MSNQYLLKLRRARFNCDEEGYSQALNSRTSTEGGGRDTLFRPLCWNSSGSTVFTMEKTPPHSKEDDISPIDDHDESRWSEAVKSVDSPQTDSGPSMYRDTSSDELLEVGGRVRLYSESQVYNINRWEDNENQDGASAEDGGVGDGAPFRGRSQSAPAALWKAKKYGRQLRRMSDEFDTWLDKGDLRRTTGPGRHTNRGWFSFLWGTKEEEGRE</sequence>
<evidence type="ECO:0000313" key="2">
    <source>
        <dbReference type="Ensembl" id="ENSAMXP00000043292.1"/>
    </source>
</evidence>
<dbReference type="InterPro" id="IPR018868">
    <property type="entry name" value="BAD"/>
</dbReference>
<dbReference type="InParanoid" id="A0A3B1JLM2"/>
<name>A0A3B1JLM2_ASTMX</name>
<dbReference type="Ensembl" id="ENSAMXT00000044281.1">
    <property type="protein sequence ID" value="ENSAMXP00000043292.1"/>
    <property type="gene ID" value="ENSAMXG00000040749.1"/>
</dbReference>
<protein>
    <submittedName>
        <fullName evidence="2">Uncharacterized LOC103047163</fullName>
    </submittedName>
</protein>
<organism evidence="2 3">
    <name type="scientific">Astyanax mexicanus</name>
    <name type="common">Blind cave fish</name>
    <name type="synonym">Astyanax fasciatus mexicanus</name>
    <dbReference type="NCBI Taxonomy" id="7994"/>
    <lineage>
        <taxon>Eukaryota</taxon>
        <taxon>Metazoa</taxon>
        <taxon>Chordata</taxon>
        <taxon>Craniata</taxon>
        <taxon>Vertebrata</taxon>
        <taxon>Euteleostomi</taxon>
        <taxon>Actinopterygii</taxon>
        <taxon>Neopterygii</taxon>
        <taxon>Teleostei</taxon>
        <taxon>Ostariophysi</taxon>
        <taxon>Characiformes</taxon>
        <taxon>Characoidei</taxon>
        <taxon>Acestrorhamphidae</taxon>
        <taxon>Acestrorhamphinae</taxon>
        <taxon>Astyanax</taxon>
    </lineage>
</organism>
<reference evidence="2" key="3">
    <citation type="submission" date="2025-08" db="UniProtKB">
        <authorList>
            <consortium name="Ensembl"/>
        </authorList>
    </citation>
    <scope>IDENTIFICATION</scope>
</reference>
<dbReference type="PANTHER" id="PTHR28540:SF1">
    <property type="entry name" value="BCL2-ASSOCIATED AGONIST OF CELL DEATH"/>
    <property type="match status" value="1"/>
</dbReference>
<keyword evidence="3" id="KW-1185">Reference proteome</keyword>
<dbReference type="STRING" id="7994.ENSAMXP00000043292"/>
<feature type="region of interest" description="Disordered" evidence="1">
    <location>
        <begin position="125"/>
        <end position="157"/>
    </location>
</feature>
<dbReference type="GeneID" id="103047163"/>
<dbReference type="Proteomes" id="UP000018467">
    <property type="component" value="Unassembled WGS sequence"/>
</dbReference>
<feature type="compositionally biased region" description="Basic and acidic residues" evidence="1">
    <location>
        <begin position="58"/>
        <end position="80"/>
    </location>
</feature>
<dbReference type="GO" id="GO:0005739">
    <property type="term" value="C:mitochondrion"/>
    <property type="evidence" value="ECO:0007669"/>
    <property type="project" value="TreeGrafter"/>
</dbReference>
<dbReference type="CTD" id="564921"/>
<reference evidence="3" key="2">
    <citation type="journal article" date="2014" name="Nat. Commun.">
        <title>The cavefish genome reveals candidate genes for eye loss.</title>
        <authorList>
            <person name="McGaugh S.E."/>
            <person name="Gross J.B."/>
            <person name="Aken B."/>
            <person name="Blin M."/>
            <person name="Borowsky R."/>
            <person name="Chalopin D."/>
            <person name="Hinaux H."/>
            <person name="Jeffery W.R."/>
            <person name="Keene A."/>
            <person name="Ma L."/>
            <person name="Minx P."/>
            <person name="Murphy D."/>
            <person name="O'Quin K.E."/>
            <person name="Retaux S."/>
            <person name="Rohner N."/>
            <person name="Searle S.M."/>
            <person name="Stahl B.A."/>
            <person name="Tabin C."/>
            <person name="Volff J.N."/>
            <person name="Yoshizawa M."/>
            <person name="Warren W.C."/>
        </authorList>
    </citation>
    <scope>NUCLEOTIDE SEQUENCE [LARGE SCALE GENOMIC DNA]</scope>
    <source>
        <strain evidence="3">female</strain>
    </source>
</reference>
<evidence type="ECO:0000256" key="1">
    <source>
        <dbReference type="SAM" id="MobiDB-lite"/>
    </source>
</evidence>
<dbReference type="PANTHER" id="PTHR28540">
    <property type="entry name" value="BCL2-ASSOCIATED AGONIST OF CELL DEATH"/>
    <property type="match status" value="1"/>
</dbReference>
<dbReference type="Bgee" id="ENSAMXG00000040749">
    <property type="expression patterns" value="Expressed in mesonephros and 14 other cell types or tissues"/>
</dbReference>
<evidence type="ECO:0000313" key="3">
    <source>
        <dbReference type="Proteomes" id="UP000018467"/>
    </source>
</evidence>
<feature type="region of interest" description="Disordered" evidence="1">
    <location>
        <begin position="51"/>
        <end position="103"/>
    </location>
</feature>
<proteinExistence type="predicted"/>
<dbReference type="AlphaFoldDB" id="A0A3B1JLM2"/>
<accession>A0A3B1JLM2</accession>
<reference evidence="2" key="4">
    <citation type="submission" date="2025-09" db="UniProtKB">
        <authorList>
            <consortium name="Ensembl"/>
        </authorList>
    </citation>
    <scope>IDENTIFICATION</scope>
</reference>
<dbReference type="KEGG" id="amex:103047163"/>
<dbReference type="GeneTree" id="ENSGT00940000167292"/>
<dbReference type="Pfam" id="PF10514">
    <property type="entry name" value="Bcl-2_BAD"/>
    <property type="match status" value="1"/>
</dbReference>